<dbReference type="SUPFAM" id="SSF49344">
    <property type="entry name" value="CBD9-like"/>
    <property type="match status" value="1"/>
</dbReference>
<evidence type="ECO:0000313" key="2">
    <source>
        <dbReference type="EMBL" id="MDF0589579.1"/>
    </source>
</evidence>
<dbReference type="SMART" id="SM00664">
    <property type="entry name" value="DoH"/>
    <property type="match status" value="1"/>
</dbReference>
<sequence length="203" mass="22155">MASKFVLLSLVVLAVLSSGCTGPREDGAGPSREAVEMAVTAEWAPDGVISEGEYARKISLSGGIFEVFWKNDAETLYMAIKGETGGWVSIGFDPSVWMRDADIVIGYVDDEGEVYARDAYSTGNYGPHPPDTDLGGTDDLLEYGGSEKDGFTVIEFKRKMETGDEFDRALRSGETVNIIWGISYSDDPERRHQRAGKGKVTFM</sequence>
<evidence type="ECO:0000313" key="3">
    <source>
        <dbReference type="Proteomes" id="UP001220010"/>
    </source>
</evidence>
<reference evidence="2 3" key="1">
    <citation type="submission" date="2023-03" db="EMBL/GenBank/DDBJ databases">
        <title>WGS of Methanotrichaceae archaeon Mx.</title>
        <authorList>
            <person name="Sorokin D.Y."/>
            <person name="Merkel A.Y."/>
        </authorList>
    </citation>
    <scope>NUCLEOTIDE SEQUENCE [LARGE SCALE GENOMIC DNA]</scope>
    <source>
        <strain evidence="2 3">Mx</strain>
    </source>
</reference>
<comment type="caution">
    <text evidence="2">The sequence shown here is derived from an EMBL/GenBank/DDBJ whole genome shotgun (WGS) entry which is preliminary data.</text>
</comment>
<keyword evidence="3" id="KW-1185">Reference proteome</keyword>
<dbReference type="PROSITE" id="PS50836">
    <property type="entry name" value="DOMON"/>
    <property type="match status" value="1"/>
</dbReference>
<dbReference type="Proteomes" id="UP001220010">
    <property type="component" value="Unassembled WGS sequence"/>
</dbReference>
<evidence type="ECO:0000259" key="1">
    <source>
        <dbReference type="PROSITE" id="PS50836"/>
    </source>
</evidence>
<dbReference type="Pfam" id="PF03351">
    <property type="entry name" value="DOMON"/>
    <property type="match status" value="1"/>
</dbReference>
<dbReference type="Gene3D" id="2.60.40.1210">
    <property type="entry name" value="Cellobiose dehydrogenase, cytochrome domain"/>
    <property type="match status" value="1"/>
</dbReference>
<dbReference type="InterPro" id="IPR045266">
    <property type="entry name" value="DOH_DOMON"/>
</dbReference>
<feature type="domain" description="DOMON" evidence="1">
    <location>
        <begin position="63"/>
        <end position="183"/>
    </location>
</feature>
<dbReference type="PANTHER" id="PTHR10157">
    <property type="entry name" value="DOPAMINE BETA HYDROXYLASE RELATED"/>
    <property type="match status" value="1"/>
</dbReference>
<dbReference type="RefSeq" id="WP_316965341.1">
    <property type="nucleotide sequence ID" value="NZ_JARFPK010000001.1"/>
</dbReference>
<proteinExistence type="predicted"/>
<dbReference type="EMBL" id="JARFPK010000001">
    <property type="protein sequence ID" value="MDF0589579.1"/>
    <property type="molecule type" value="Genomic_DNA"/>
</dbReference>
<dbReference type="CDD" id="cd09631">
    <property type="entry name" value="DOMON_DOH"/>
    <property type="match status" value="1"/>
</dbReference>
<dbReference type="InterPro" id="IPR000945">
    <property type="entry name" value="DBH-like"/>
</dbReference>
<dbReference type="PANTHER" id="PTHR10157:SF23">
    <property type="entry name" value="MOXD1 HOMOLOG 1"/>
    <property type="match status" value="1"/>
</dbReference>
<organism evidence="2 3">
    <name type="scientific">Candidatus Methanocrinis natronophilus</name>
    <dbReference type="NCBI Taxonomy" id="3033396"/>
    <lineage>
        <taxon>Archaea</taxon>
        <taxon>Methanobacteriati</taxon>
        <taxon>Methanobacteriota</taxon>
        <taxon>Stenosarchaea group</taxon>
        <taxon>Methanomicrobia</taxon>
        <taxon>Methanotrichales</taxon>
        <taxon>Methanotrichaceae</taxon>
        <taxon>Methanocrinis</taxon>
    </lineage>
</organism>
<protein>
    <submittedName>
        <fullName evidence="2">DOMON domain-containing protein</fullName>
    </submittedName>
</protein>
<dbReference type="PROSITE" id="PS51257">
    <property type="entry name" value="PROKAR_LIPOPROTEIN"/>
    <property type="match status" value="1"/>
</dbReference>
<accession>A0ABT5X4G4</accession>
<gene>
    <name evidence="2" type="ORF">P0O15_00080</name>
</gene>
<name>A0ABT5X4G4_9EURY</name>
<dbReference type="InterPro" id="IPR005018">
    <property type="entry name" value="DOMON_domain"/>
</dbReference>